<dbReference type="InterPro" id="IPR018247">
    <property type="entry name" value="EF_Hand_1_Ca_BS"/>
</dbReference>
<feature type="region of interest" description="Disordered" evidence="2">
    <location>
        <begin position="573"/>
        <end position="604"/>
    </location>
</feature>
<dbReference type="PANTHER" id="PTHR15032">
    <property type="entry name" value="N-ACYL-PHOSPHATIDYLETHANOLAMINE-HYDROLYZING PHOSPHOLIPASE D"/>
    <property type="match status" value="1"/>
</dbReference>
<dbReference type="InterPro" id="IPR036866">
    <property type="entry name" value="RibonucZ/Hydroxyglut_hydro"/>
</dbReference>
<comment type="caution">
    <text evidence="4">The sequence shown here is derived from an EMBL/GenBank/DDBJ whole genome shotgun (WGS) entry which is preliminary data.</text>
</comment>
<dbReference type="PANTHER" id="PTHR15032:SF4">
    <property type="entry name" value="N-ACYL-PHOSPHATIDYLETHANOLAMINE-HYDROLYZING PHOSPHOLIPASE D"/>
    <property type="match status" value="1"/>
</dbReference>
<protein>
    <recommendedName>
        <fullName evidence="3">Metallo-beta-lactamase domain-containing protein</fullName>
    </recommendedName>
</protein>
<feature type="domain" description="Metallo-beta-lactamase" evidence="3">
    <location>
        <begin position="280"/>
        <end position="525"/>
    </location>
</feature>
<dbReference type="PROSITE" id="PS00018">
    <property type="entry name" value="EF_HAND_1"/>
    <property type="match status" value="1"/>
</dbReference>
<feature type="compositionally biased region" description="Polar residues" evidence="2">
    <location>
        <begin position="576"/>
        <end position="604"/>
    </location>
</feature>
<dbReference type="AlphaFoldDB" id="A0ABD3NRG9"/>
<dbReference type="EMBL" id="JALLPJ020001001">
    <property type="protein sequence ID" value="KAL3778171.1"/>
    <property type="molecule type" value="Genomic_DNA"/>
</dbReference>
<evidence type="ECO:0000256" key="2">
    <source>
        <dbReference type="SAM" id="MobiDB-lite"/>
    </source>
</evidence>
<evidence type="ECO:0000313" key="4">
    <source>
        <dbReference type="EMBL" id="KAL3778171.1"/>
    </source>
</evidence>
<dbReference type="InterPro" id="IPR001279">
    <property type="entry name" value="Metallo-B-lactamas"/>
</dbReference>
<dbReference type="Pfam" id="PF12706">
    <property type="entry name" value="Lactamase_B_2"/>
    <property type="match status" value="1"/>
</dbReference>
<organism evidence="4 5">
    <name type="scientific">Cyclotella atomus</name>
    <dbReference type="NCBI Taxonomy" id="382360"/>
    <lineage>
        <taxon>Eukaryota</taxon>
        <taxon>Sar</taxon>
        <taxon>Stramenopiles</taxon>
        <taxon>Ochrophyta</taxon>
        <taxon>Bacillariophyta</taxon>
        <taxon>Coscinodiscophyceae</taxon>
        <taxon>Thalassiosirophycidae</taxon>
        <taxon>Stephanodiscales</taxon>
        <taxon>Stephanodiscaceae</taxon>
        <taxon>Cyclotella</taxon>
    </lineage>
</organism>
<feature type="coiled-coil region" evidence="1">
    <location>
        <begin position="101"/>
        <end position="128"/>
    </location>
</feature>
<dbReference type="SUPFAM" id="SSF56281">
    <property type="entry name" value="Metallo-hydrolase/oxidoreductase"/>
    <property type="match status" value="1"/>
</dbReference>
<gene>
    <name evidence="4" type="ORF">ACHAWO_000544</name>
</gene>
<evidence type="ECO:0000313" key="5">
    <source>
        <dbReference type="Proteomes" id="UP001530400"/>
    </source>
</evidence>
<dbReference type="Gene3D" id="3.60.15.10">
    <property type="entry name" value="Ribonuclease Z/Hydroxyacylglutathione hydrolase-like"/>
    <property type="match status" value="1"/>
</dbReference>
<reference evidence="4 5" key="1">
    <citation type="submission" date="2024-10" db="EMBL/GenBank/DDBJ databases">
        <title>Updated reference genomes for cyclostephanoid diatoms.</title>
        <authorList>
            <person name="Roberts W.R."/>
            <person name="Alverson A.J."/>
        </authorList>
    </citation>
    <scope>NUCLEOTIDE SEQUENCE [LARGE SCALE GENOMIC DNA]</scope>
    <source>
        <strain evidence="4 5">AJA010-31</strain>
    </source>
</reference>
<keyword evidence="5" id="KW-1185">Reference proteome</keyword>
<name>A0ABD3NRG9_9STRA</name>
<evidence type="ECO:0000259" key="3">
    <source>
        <dbReference type="Pfam" id="PF12706"/>
    </source>
</evidence>
<evidence type="ECO:0000256" key="1">
    <source>
        <dbReference type="SAM" id="Coils"/>
    </source>
</evidence>
<accession>A0ABD3NRG9</accession>
<dbReference type="Proteomes" id="UP001530400">
    <property type="component" value="Unassembled WGS sequence"/>
</dbReference>
<sequence>MVKLSTRWHDQLGSVLDRYDKLLRRTSSQILSNVKSSQATPASKTLSKYKSLKSWGISRLMTHYNAKKRVFARRDKTFKSLRRMNASEAKLFREQYYNAKKVRLNQALNRLRLRINRKRNEVREWLLNGTGTKALTVASEDGNITTGDDGKAKWKSLMLTEPAKQSWFDAEGYPLTSREETGRFVNPWQSQSTNGENGLKKFLQWKAEKIMKNLGLDEGRDGASTSNHGADKWNQKSIYRQDTWPYIAAAPFATAAVDTIKLAWLGHATTLVSFPGDFTILTDPHFSSYAGPMKRNDPPPVSVPELPEIDCVLISHDHMDHLDYWSILELVDSNKVKYWVVPLGIKDWLINKAGICPDDIVELEWWEGVSVRKDVVGSDGQPQSLEVEGLIRAFDKSNGRVLSNNEFLHTDSNEMIITCAPAQHWCSRSPFDRNRRLWCSYAVHATPAAEVPKTHSFYFAGDTGLPPEFPLHHQIGDRLGPFDLAAIPIGAYEPRWFMKYSHCDPAEAVEIHQAIRSRRSVAIHFDTFNLADEPQAEPPRLLVEEVKRVNDEIRRLAAEVVAVADEVNTVVGTDAAPSSTQNNMFASNDNIISSLDTDPSDAPNQSKDMVEIPPPLVDFAVIKQGHFIESLPNKQ</sequence>
<keyword evidence="1" id="KW-0175">Coiled coil</keyword>
<proteinExistence type="predicted"/>